<protein>
    <submittedName>
        <fullName evidence="1">Uncharacterized protein</fullName>
    </submittedName>
</protein>
<comment type="caution">
    <text evidence="1">The sequence shown here is derived from an EMBL/GenBank/DDBJ whole genome shotgun (WGS) entry which is preliminary data.</text>
</comment>
<organism evidence="1 2">
    <name type="scientific">Trypanosoma theileri</name>
    <dbReference type="NCBI Taxonomy" id="67003"/>
    <lineage>
        <taxon>Eukaryota</taxon>
        <taxon>Discoba</taxon>
        <taxon>Euglenozoa</taxon>
        <taxon>Kinetoplastea</taxon>
        <taxon>Metakinetoplastina</taxon>
        <taxon>Trypanosomatida</taxon>
        <taxon>Trypanosomatidae</taxon>
        <taxon>Trypanosoma</taxon>
    </lineage>
</organism>
<sequence>MTNPSRGFNIVAARNRQQYLKLLRESAREAVSNEKVFSDVKSAAISTSCKIRMHEANLNLPENWVKNSTERLQKSLEGIVLPNKILNNDLFLSALIHPSHVRVRSTRSIVAMPIELTLTGSSTLRLLKEIASVHGMTGILHVEETSDIPRRLNVEEFLLYDKSIFSGEGESDSSRPPEEVRLAAATALCGALTLTESFHSTSLLLDRLRQKYQQQ</sequence>
<reference evidence="1 2" key="1">
    <citation type="submission" date="2017-03" db="EMBL/GenBank/DDBJ databases">
        <title>An alternative strategy for trypanosome survival in the mammalian bloodstream revealed through genome and transcriptome analysis of the ubiquitous bovine parasite Trypanosoma (Megatrypanum) theileri.</title>
        <authorList>
            <person name="Kelly S."/>
            <person name="Ivens A."/>
            <person name="Mott A."/>
            <person name="O'Neill E."/>
            <person name="Emms D."/>
            <person name="Macleod O."/>
            <person name="Voorheis P."/>
            <person name="Matthews J."/>
            <person name="Matthews K."/>
            <person name="Carrington M."/>
        </authorList>
    </citation>
    <scope>NUCLEOTIDE SEQUENCE [LARGE SCALE GENOMIC DNA]</scope>
    <source>
        <strain evidence="1">Edinburgh</strain>
    </source>
</reference>
<dbReference type="AlphaFoldDB" id="A0A1X0PB36"/>
<dbReference type="EMBL" id="NBCO01000001">
    <property type="protein sequence ID" value="ORC93789.1"/>
    <property type="molecule type" value="Genomic_DNA"/>
</dbReference>
<dbReference type="OrthoDB" id="250522at2759"/>
<name>A0A1X0PB36_9TRYP</name>
<dbReference type="GeneID" id="39981127"/>
<keyword evidence="2" id="KW-1185">Reference proteome</keyword>
<accession>A0A1X0PB36</accession>
<dbReference type="Proteomes" id="UP000192257">
    <property type="component" value="Unassembled WGS sequence"/>
</dbReference>
<dbReference type="VEuPathDB" id="TriTrypDB:TM35_000016660"/>
<evidence type="ECO:0000313" key="1">
    <source>
        <dbReference type="EMBL" id="ORC93789.1"/>
    </source>
</evidence>
<dbReference type="RefSeq" id="XP_028887855.1">
    <property type="nucleotide sequence ID" value="XM_029021347.1"/>
</dbReference>
<evidence type="ECO:0000313" key="2">
    <source>
        <dbReference type="Proteomes" id="UP000192257"/>
    </source>
</evidence>
<proteinExistence type="predicted"/>
<gene>
    <name evidence="1" type="ORF">TM35_000016660</name>
</gene>